<sequence>MNLIVNGRPLSLSTESSERTSLQDLIDHLGLTDKLVIAEVDKQIVDRGLHSQYILQEDMKIELVHFVGGG</sequence>
<accession>A0ABQ1VUH7</accession>
<dbReference type="InterPro" id="IPR003749">
    <property type="entry name" value="ThiS/MoaD-like"/>
</dbReference>
<comment type="caution">
    <text evidence="1">The sequence shown here is derived from an EMBL/GenBank/DDBJ whole genome shotgun (WGS) entry which is preliminary data.</text>
</comment>
<dbReference type="InterPro" id="IPR010035">
    <property type="entry name" value="Thi_S"/>
</dbReference>
<dbReference type="EMBL" id="BMIW01000012">
    <property type="protein sequence ID" value="GGF98942.1"/>
    <property type="molecule type" value="Genomic_DNA"/>
</dbReference>
<evidence type="ECO:0000313" key="2">
    <source>
        <dbReference type="Proteomes" id="UP000608420"/>
    </source>
</evidence>
<dbReference type="CDD" id="cd00565">
    <property type="entry name" value="Ubl_ThiS"/>
    <property type="match status" value="1"/>
</dbReference>
<reference evidence="2" key="1">
    <citation type="journal article" date="2019" name="Int. J. Syst. Evol. Microbiol.">
        <title>The Global Catalogue of Microorganisms (GCM) 10K type strain sequencing project: providing services to taxonomists for standard genome sequencing and annotation.</title>
        <authorList>
            <consortium name="The Broad Institute Genomics Platform"/>
            <consortium name="The Broad Institute Genome Sequencing Center for Infectious Disease"/>
            <person name="Wu L."/>
            <person name="Ma J."/>
        </authorList>
    </citation>
    <scope>NUCLEOTIDE SEQUENCE [LARGE SCALE GENOMIC DNA]</scope>
    <source>
        <strain evidence="2">CGMCC 1.15420</strain>
    </source>
</reference>
<dbReference type="Pfam" id="PF02597">
    <property type="entry name" value="ThiS"/>
    <property type="match status" value="1"/>
</dbReference>
<name>A0ABQ1VUH7_9BACL</name>
<dbReference type="SUPFAM" id="SSF54285">
    <property type="entry name" value="MoaD/ThiS"/>
    <property type="match status" value="1"/>
</dbReference>
<dbReference type="NCBIfam" id="TIGR01683">
    <property type="entry name" value="thiS"/>
    <property type="match status" value="1"/>
</dbReference>
<evidence type="ECO:0000313" key="1">
    <source>
        <dbReference type="EMBL" id="GGF98942.1"/>
    </source>
</evidence>
<dbReference type="InterPro" id="IPR012675">
    <property type="entry name" value="Beta-grasp_dom_sf"/>
</dbReference>
<protein>
    <recommendedName>
        <fullName evidence="3">Thiamine biosynthesis protein ThiS</fullName>
    </recommendedName>
</protein>
<gene>
    <name evidence="1" type="ORF">GCM10010913_20880</name>
</gene>
<dbReference type="Proteomes" id="UP000608420">
    <property type="component" value="Unassembled WGS sequence"/>
</dbReference>
<organism evidence="1 2">
    <name type="scientific">Paenibacillus aceti</name>
    <dbReference type="NCBI Taxonomy" id="1820010"/>
    <lineage>
        <taxon>Bacteria</taxon>
        <taxon>Bacillati</taxon>
        <taxon>Bacillota</taxon>
        <taxon>Bacilli</taxon>
        <taxon>Bacillales</taxon>
        <taxon>Paenibacillaceae</taxon>
        <taxon>Paenibacillus</taxon>
    </lineage>
</organism>
<proteinExistence type="predicted"/>
<dbReference type="Gene3D" id="3.10.20.30">
    <property type="match status" value="1"/>
</dbReference>
<evidence type="ECO:0008006" key="3">
    <source>
        <dbReference type="Google" id="ProtNLM"/>
    </source>
</evidence>
<dbReference type="RefSeq" id="WP_120461824.1">
    <property type="nucleotide sequence ID" value="NZ_BMIW01000012.1"/>
</dbReference>
<dbReference type="InterPro" id="IPR016155">
    <property type="entry name" value="Mopterin_synth/thiamin_S_b"/>
</dbReference>
<dbReference type="PANTHER" id="PTHR34472">
    <property type="entry name" value="SULFUR CARRIER PROTEIN THIS"/>
    <property type="match status" value="1"/>
</dbReference>
<dbReference type="PANTHER" id="PTHR34472:SF1">
    <property type="entry name" value="SULFUR CARRIER PROTEIN THIS"/>
    <property type="match status" value="1"/>
</dbReference>
<keyword evidence="2" id="KW-1185">Reference proteome</keyword>